<evidence type="ECO:0000313" key="3">
    <source>
        <dbReference type="EMBL" id="MBS3063733.1"/>
    </source>
</evidence>
<dbReference type="Proteomes" id="UP000678237">
    <property type="component" value="Unassembled WGS sequence"/>
</dbReference>
<reference evidence="3" key="2">
    <citation type="submission" date="2021-03" db="EMBL/GenBank/DDBJ databases">
        <authorList>
            <person name="Jaffe A."/>
        </authorList>
    </citation>
    <scope>NUCLEOTIDE SEQUENCE</scope>
    <source>
        <strain evidence="3">RIFCSPLOWO2_01_FULL_58_19</strain>
    </source>
</reference>
<dbReference type="EMBL" id="DUGH01000171">
    <property type="protein sequence ID" value="HIH17149.1"/>
    <property type="molecule type" value="Genomic_DNA"/>
</dbReference>
<comment type="caution">
    <text evidence="2">The sequence shown here is derived from an EMBL/GenBank/DDBJ whole genome shotgun (WGS) entry which is preliminary data.</text>
</comment>
<proteinExistence type="predicted"/>
<evidence type="ECO:0000313" key="2">
    <source>
        <dbReference type="EMBL" id="HIH17149.1"/>
    </source>
</evidence>
<dbReference type="AlphaFoldDB" id="A0A7J4JKL3"/>
<keyword evidence="1" id="KW-1133">Transmembrane helix</keyword>
<feature type="transmembrane region" description="Helical" evidence="1">
    <location>
        <begin position="90"/>
        <end position="108"/>
    </location>
</feature>
<reference evidence="4" key="1">
    <citation type="journal article" date="2020" name="bioRxiv">
        <title>A rank-normalized archaeal taxonomy based on genome phylogeny resolves widespread incomplete and uneven classifications.</title>
        <authorList>
            <person name="Rinke C."/>
            <person name="Chuvochina M."/>
            <person name="Mussig A.J."/>
            <person name="Chaumeil P.-A."/>
            <person name="Waite D.W."/>
            <person name="Whitman W.B."/>
            <person name="Parks D.H."/>
            <person name="Hugenholtz P."/>
        </authorList>
    </citation>
    <scope>NUCLEOTIDE SEQUENCE [LARGE SCALE GENOMIC DNA]</scope>
</reference>
<dbReference type="Proteomes" id="UP000564964">
    <property type="component" value="Unassembled WGS sequence"/>
</dbReference>
<name>A0A7J4JKL3_9ARCH</name>
<sequence length="124" mass="14665">MDEVEFLYPRSRKLLIYVALIIVFLIRWSDNVNTLEYQCVTSESGAETNCRYTGELRRHVGFPLETYKILVRGETRYNYFYDFNFAANLGLWYLVACILDHVFSLATAKKAKKTRAHKFPHREE</sequence>
<reference evidence="3" key="3">
    <citation type="submission" date="2021-05" db="EMBL/GenBank/DDBJ databases">
        <title>Protein family content uncovers lineage relationships and bacterial pathway maintenance mechanisms in DPANN archaea.</title>
        <authorList>
            <person name="Castelle C.J."/>
            <person name="Meheust R."/>
            <person name="Jaffe A.L."/>
            <person name="Seitz K."/>
            <person name="Gong X."/>
            <person name="Baker B.J."/>
            <person name="Banfield J.F."/>
        </authorList>
    </citation>
    <scope>NUCLEOTIDE SEQUENCE</scope>
    <source>
        <strain evidence="3">RIFCSPLOWO2_01_FULL_58_19</strain>
    </source>
</reference>
<evidence type="ECO:0000313" key="4">
    <source>
        <dbReference type="Proteomes" id="UP000564964"/>
    </source>
</evidence>
<feature type="transmembrane region" description="Helical" evidence="1">
    <location>
        <begin position="12"/>
        <end position="28"/>
    </location>
</feature>
<keyword evidence="1" id="KW-0472">Membrane</keyword>
<gene>
    <name evidence="2" type="ORF">HA252_07130</name>
    <name evidence="3" type="ORF">J4203_07765</name>
</gene>
<keyword evidence="1" id="KW-0812">Transmembrane</keyword>
<accession>A0A7J4JKL3</accession>
<dbReference type="EMBL" id="JAGVWE010000007">
    <property type="protein sequence ID" value="MBS3063733.1"/>
    <property type="molecule type" value="Genomic_DNA"/>
</dbReference>
<evidence type="ECO:0000256" key="1">
    <source>
        <dbReference type="SAM" id="Phobius"/>
    </source>
</evidence>
<protein>
    <submittedName>
        <fullName evidence="2">Uncharacterized protein</fullName>
    </submittedName>
</protein>
<organism evidence="2 4">
    <name type="scientific">Candidatus Iainarchaeum sp</name>
    <dbReference type="NCBI Taxonomy" id="3101447"/>
    <lineage>
        <taxon>Archaea</taxon>
        <taxon>Candidatus Iainarchaeota</taxon>
        <taxon>Candidatus Iainarchaeia</taxon>
        <taxon>Candidatus Iainarchaeales</taxon>
        <taxon>Candidatus Iainarchaeaceae</taxon>
        <taxon>Candidatus Iainarchaeum</taxon>
    </lineage>
</organism>